<dbReference type="Proteomes" id="UP001341840">
    <property type="component" value="Unassembled WGS sequence"/>
</dbReference>
<accession>A0ABU6W4E6</accession>
<dbReference type="EMBL" id="JASCZI010181255">
    <property type="protein sequence ID" value="MED6179995.1"/>
    <property type="molecule type" value="Genomic_DNA"/>
</dbReference>
<evidence type="ECO:0000313" key="3">
    <source>
        <dbReference type="Proteomes" id="UP001341840"/>
    </source>
</evidence>
<keyword evidence="3" id="KW-1185">Reference proteome</keyword>
<sequence>MHGAPLKKVNRYTVRKIGEELGVVTYIDEPIMNNILLRSFLRARIALKLTRWLAQDTHCQQREKRKFELLQHEPHQAASLPPKKRPTPATLLFSPPRGGKRTARISMKPVWRRSQRLAAMGGPSSALPKEIVFIELSSDTKPEVKLEDAIDEVVDPEKDPEEEKEEEAEDRIWQEAEFAYYFELADLSPSNSFARSCA</sequence>
<name>A0ABU6W4E6_9FABA</name>
<protein>
    <submittedName>
        <fullName evidence="2">Uncharacterized protein</fullName>
    </submittedName>
</protein>
<organism evidence="2 3">
    <name type="scientific">Stylosanthes scabra</name>
    <dbReference type="NCBI Taxonomy" id="79078"/>
    <lineage>
        <taxon>Eukaryota</taxon>
        <taxon>Viridiplantae</taxon>
        <taxon>Streptophyta</taxon>
        <taxon>Embryophyta</taxon>
        <taxon>Tracheophyta</taxon>
        <taxon>Spermatophyta</taxon>
        <taxon>Magnoliopsida</taxon>
        <taxon>eudicotyledons</taxon>
        <taxon>Gunneridae</taxon>
        <taxon>Pentapetalae</taxon>
        <taxon>rosids</taxon>
        <taxon>fabids</taxon>
        <taxon>Fabales</taxon>
        <taxon>Fabaceae</taxon>
        <taxon>Papilionoideae</taxon>
        <taxon>50 kb inversion clade</taxon>
        <taxon>dalbergioids sensu lato</taxon>
        <taxon>Dalbergieae</taxon>
        <taxon>Pterocarpus clade</taxon>
        <taxon>Stylosanthes</taxon>
    </lineage>
</organism>
<feature type="region of interest" description="Disordered" evidence="1">
    <location>
        <begin position="149"/>
        <end position="170"/>
    </location>
</feature>
<evidence type="ECO:0000256" key="1">
    <source>
        <dbReference type="SAM" id="MobiDB-lite"/>
    </source>
</evidence>
<comment type="caution">
    <text evidence="2">The sequence shown here is derived from an EMBL/GenBank/DDBJ whole genome shotgun (WGS) entry which is preliminary data.</text>
</comment>
<gene>
    <name evidence="2" type="ORF">PIB30_006112</name>
</gene>
<reference evidence="2 3" key="1">
    <citation type="journal article" date="2023" name="Plants (Basel)">
        <title>Bridging the Gap: Combining Genomics and Transcriptomics Approaches to Understand Stylosanthes scabra, an Orphan Legume from the Brazilian Caatinga.</title>
        <authorList>
            <person name="Ferreira-Neto J.R.C."/>
            <person name="da Silva M.D."/>
            <person name="Binneck E."/>
            <person name="de Melo N.F."/>
            <person name="da Silva R.H."/>
            <person name="de Melo A.L.T.M."/>
            <person name="Pandolfi V."/>
            <person name="Bustamante F.O."/>
            <person name="Brasileiro-Vidal A.C."/>
            <person name="Benko-Iseppon A.M."/>
        </authorList>
    </citation>
    <scope>NUCLEOTIDE SEQUENCE [LARGE SCALE GENOMIC DNA]</scope>
    <source>
        <tissue evidence="2">Leaves</tissue>
    </source>
</reference>
<feature type="region of interest" description="Disordered" evidence="1">
    <location>
        <begin position="75"/>
        <end position="101"/>
    </location>
</feature>
<proteinExistence type="predicted"/>
<feature type="compositionally biased region" description="Acidic residues" evidence="1">
    <location>
        <begin position="149"/>
        <end position="169"/>
    </location>
</feature>
<evidence type="ECO:0000313" key="2">
    <source>
        <dbReference type="EMBL" id="MED6179995.1"/>
    </source>
</evidence>